<dbReference type="EMBL" id="WTPW01000076">
    <property type="protein sequence ID" value="KAF0551521.1"/>
    <property type="molecule type" value="Genomic_DNA"/>
</dbReference>
<protein>
    <submittedName>
        <fullName evidence="3">Uncharacterized protein</fullName>
    </submittedName>
</protein>
<keyword evidence="2" id="KW-0812">Transmembrane</keyword>
<feature type="region of interest" description="Disordered" evidence="1">
    <location>
        <begin position="432"/>
        <end position="457"/>
    </location>
</feature>
<sequence length="477" mass="54296">MSNGNVTNLYNITAPVEILCPPGVSIGDSQCFCDWRVQLTGCPQEESFLRILYLLNTIVCFIVFIMITGLLIWRTTVRGQRLIARDPLKEMGYFRPRPLECFLLLNMLHVSSRLLYSVCLLSQYLSSNKLLELFHDVTFTISLASLAVYLIGLIYTVPRSHITRYHHYSSYEAKNIWIPRPAIVDAFGFFVLIGPIVSLNTFAIVSGSYMDNGDTKMAQVWITIHYLSWSFFCWIIMLGLVYFGSRLTNVIVTHIEDTKYSGRATPMKIQNLERGLNKLRWVLALLLSALLFFASSSLLFAIFREFLLTYSLVLSLIFAVLWVLIVPMMNVIIVTILAYEINDRESHKERSYHRNAPFARPPIHLVRRNYREEEIVKDSKSDESGSFSFLPNFSRSNHDNQFGAIALKAVKLTSSMGDSKISEISMNLGQQSQLSNNLSDSSQRTSEFTNSADDRIGTAIPYTPSRILSDSKFSNIQ</sequence>
<feature type="transmembrane region" description="Helical" evidence="2">
    <location>
        <begin position="51"/>
        <end position="73"/>
    </location>
</feature>
<accession>A0A8H4B0W1</accession>
<gene>
    <name evidence="3" type="ORF">F8M41_023284</name>
</gene>
<feature type="transmembrane region" description="Helical" evidence="2">
    <location>
        <begin position="281"/>
        <end position="303"/>
    </location>
</feature>
<evidence type="ECO:0000256" key="1">
    <source>
        <dbReference type="SAM" id="MobiDB-lite"/>
    </source>
</evidence>
<feature type="transmembrane region" description="Helical" evidence="2">
    <location>
        <begin position="137"/>
        <end position="157"/>
    </location>
</feature>
<dbReference type="Proteomes" id="UP000439903">
    <property type="component" value="Unassembled WGS sequence"/>
</dbReference>
<feature type="transmembrane region" description="Helical" evidence="2">
    <location>
        <begin position="182"/>
        <end position="204"/>
    </location>
</feature>
<keyword evidence="2" id="KW-1133">Transmembrane helix</keyword>
<evidence type="ECO:0000313" key="3">
    <source>
        <dbReference type="EMBL" id="KAF0551521.1"/>
    </source>
</evidence>
<feature type="transmembrane region" description="Helical" evidence="2">
    <location>
        <begin position="309"/>
        <end position="339"/>
    </location>
</feature>
<organism evidence="3 4">
    <name type="scientific">Gigaspora margarita</name>
    <dbReference type="NCBI Taxonomy" id="4874"/>
    <lineage>
        <taxon>Eukaryota</taxon>
        <taxon>Fungi</taxon>
        <taxon>Fungi incertae sedis</taxon>
        <taxon>Mucoromycota</taxon>
        <taxon>Glomeromycotina</taxon>
        <taxon>Glomeromycetes</taxon>
        <taxon>Diversisporales</taxon>
        <taxon>Gigasporaceae</taxon>
        <taxon>Gigaspora</taxon>
    </lineage>
</organism>
<dbReference type="OrthoDB" id="2131431at2759"/>
<feature type="transmembrane region" description="Helical" evidence="2">
    <location>
        <begin position="101"/>
        <end position="125"/>
    </location>
</feature>
<name>A0A8H4B0W1_GIGMA</name>
<evidence type="ECO:0000256" key="2">
    <source>
        <dbReference type="SAM" id="Phobius"/>
    </source>
</evidence>
<evidence type="ECO:0000313" key="4">
    <source>
        <dbReference type="Proteomes" id="UP000439903"/>
    </source>
</evidence>
<keyword evidence="2" id="KW-0472">Membrane</keyword>
<comment type="caution">
    <text evidence="3">The sequence shown here is derived from an EMBL/GenBank/DDBJ whole genome shotgun (WGS) entry which is preliminary data.</text>
</comment>
<feature type="transmembrane region" description="Helical" evidence="2">
    <location>
        <begin position="224"/>
        <end position="243"/>
    </location>
</feature>
<dbReference type="AlphaFoldDB" id="A0A8H4B0W1"/>
<reference evidence="3 4" key="1">
    <citation type="journal article" date="2019" name="Environ. Microbiol.">
        <title>At the nexus of three kingdoms: the genome of the mycorrhizal fungus Gigaspora margarita provides insights into plant, endobacterial and fungal interactions.</title>
        <authorList>
            <person name="Venice F."/>
            <person name="Ghignone S."/>
            <person name="Salvioli di Fossalunga A."/>
            <person name="Amselem J."/>
            <person name="Novero M."/>
            <person name="Xianan X."/>
            <person name="Sedzielewska Toro K."/>
            <person name="Morin E."/>
            <person name="Lipzen A."/>
            <person name="Grigoriev I.V."/>
            <person name="Henrissat B."/>
            <person name="Martin F.M."/>
            <person name="Bonfante P."/>
        </authorList>
    </citation>
    <scope>NUCLEOTIDE SEQUENCE [LARGE SCALE GENOMIC DNA]</scope>
    <source>
        <strain evidence="3 4">BEG34</strain>
    </source>
</reference>
<keyword evidence="4" id="KW-1185">Reference proteome</keyword>
<feature type="compositionally biased region" description="Low complexity" evidence="1">
    <location>
        <begin position="432"/>
        <end position="443"/>
    </location>
</feature>
<proteinExistence type="predicted"/>